<sequence>MDCEYRVRVKPLPLPTLSANHRSRLCRRRDLVAPPPASLLSPQSHTRPARFEREVGASKPSLGLGLAAIIITWDETSSLFRAANKS</sequence>
<protein>
    <submittedName>
        <fullName evidence="1">Uncharacterized protein</fullName>
    </submittedName>
</protein>
<name>A0AAE0Z626_9GAST</name>
<reference evidence="1" key="1">
    <citation type="journal article" date="2023" name="G3 (Bethesda)">
        <title>A reference genome for the long-term kleptoplast-retaining sea slug Elysia crispata morphotype clarki.</title>
        <authorList>
            <person name="Eastman K.E."/>
            <person name="Pendleton A.L."/>
            <person name="Shaikh M.A."/>
            <person name="Suttiyut T."/>
            <person name="Ogas R."/>
            <person name="Tomko P."/>
            <person name="Gavelis G."/>
            <person name="Widhalm J.R."/>
            <person name="Wisecaver J.H."/>
        </authorList>
    </citation>
    <scope>NUCLEOTIDE SEQUENCE</scope>
    <source>
        <strain evidence="1">ECLA1</strain>
    </source>
</reference>
<organism evidence="1 2">
    <name type="scientific">Elysia crispata</name>
    <name type="common">lettuce slug</name>
    <dbReference type="NCBI Taxonomy" id="231223"/>
    <lineage>
        <taxon>Eukaryota</taxon>
        <taxon>Metazoa</taxon>
        <taxon>Spiralia</taxon>
        <taxon>Lophotrochozoa</taxon>
        <taxon>Mollusca</taxon>
        <taxon>Gastropoda</taxon>
        <taxon>Heterobranchia</taxon>
        <taxon>Euthyneura</taxon>
        <taxon>Panpulmonata</taxon>
        <taxon>Sacoglossa</taxon>
        <taxon>Placobranchoidea</taxon>
        <taxon>Plakobranchidae</taxon>
        <taxon>Elysia</taxon>
    </lineage>
</organism>
<dbReference type="EMBL" id="JAWDGP010004681">
    <property type="protein sequence ID" value="KAK3762597.1"/>
    <property type="molecule type" value="Genomic_DNA"/>
</dbReference>
<dbReference type="AlphaFoldDB" id="A0AAE0Z626"/>
<comment type="caution">
    <text evidence="1">The sequence shown here is derived from an EMBL/GenBank/DDBJ whole genome shotgun (WGS) entry which is preliminary data.</text>
</comment>
<dbReference type="Proteomes" id="UP001283361">
    <property type="component" value="Unassembled WGS sequence"/>
</dbReference>
<keyword evidence="2" id="KW-1185">Reference proteome</keyword>
<gene>
    <name evidence="1" type="ORF">RRG08_020676</name>
</gene>
<evidence type="ECO:0000313" key="1">
    <source>
        <dbReference type="EMBL" id="KAK3762597.1"/>
    </source>
</evidence>
<proteinExistence type="predicted"/>
<accession>A0AAE0Z626</accession>
<evidence type="ECO:0000313" key="2">
    <source>
        <dbReference type="Proteomes" id="UP001283361"/>
    </source>
</evidence>